<dbReference type="InterPro" id="IPR014756">
    <property type="entry name" value="Ig_E-set"/>
</dbReference>
<comment type="similarity">
    <text evidence="1">Belongs to the protease inhibitor I39 (alpha-2-macroglobulin) family.</text>
</comment>
<dbReference type="SUPFAM" id="SSF49410">
    <property type="entry name" value="Alpha-macroglobulin receptor domain"/>
    <property type="match status" value="1"/>
</dbReference>
<protein>
    <submittedName>
        <fullName evidence="10">Alpha-2-macroglobulin-like</fullName>
    </submittedName>
</protein>
<dbReference type="InterPro" id="IPR050473">
    <property type="entry name" value="A2M/Complement_sys"/>
</dbReference>
<dbReference type="InterPro" id="IPR041813">
    <property type="entry name" value="A2M_TED"/>
</dbReference>
<sequence length="1258" mass="138707">VYMVAIPAVIQAGSEAKLCASLLQPNETLVMTISLMADGQNKTLLHETSDQEFHRCFQFQAPHVKSDEVQNFKVEVRGVTFLSTEERRVMIKPYGPMTFIQTDKPIYNPGQTVHFRVVTLDTNFSPVNQLDVNHNRIGQWVNTTSSGNILQLSHPLNSEAPVGSYTIVVWIGEEKIYHNFKVEKYGRLSFSFMLGNVEWIYTYGQPVPGKAGVKLCRPLVDNAVIPITIDERNPQGVPDYTPPCHKESIEVFQMVFLLTCGCFLFVLLPEVPVCGVTSFIPFPQINAVRFNNTPISDMLVYLFEEKGWSSYLRLQNLTTDSRGIARFSVNTTSMPKENINLVVSMIPCRFETLYSMPAFPQLGQHVLSLIQPAAPDSKPSSSLAIQKMEKPLACGQAVSITIRYAIVGETVPKGSVDVLYLALSRGVIVQHGHINVTVQQDTEGDVTLKLAVVPEMAPVVQLLVYSMLPSETVIAHSMNFPTEKCFRNKVLVAFSPSNAVPGEENTLRLSAQPGSLCGLSAVDQSVGIMEPGKRLDADKVTELLKPGSAGPRLEMAVAGGLAAPPPPPIQTVRTFFPETWIWDLVEVGESGSADVPLTVPDTITTWETEVFCLAPSGFGLAPLVELTVFQPFFLELTLPYSVIRGEHFELKATVFNYLSKCIMVSVTPALSSDYTLTPVRDVQDSSSCLCANGRKTFSWTMAPSVLGVLNVSVSAAAVQSHAACGNGVVNVPERGRVDTVTRSLLVKAEGTEKSHTYNWLLCPTEDSVTEVPCFSVGDILGRALNNLDGLLQMPYGCGEQNMALLSPNIYILEYLRNTKQLTPAILDKATKFLTSGYQRQLNYKNADGAYSTFGQGLGNTWLTAFVLRSFGKAQSFIYVDPATMEQSKTWLERQQGKHGCFRTLGKLLNNRMKGGVTDEVTLTAYITASMLELNMSVSDPVVDHSLSCLKNSTSDMSNTYATALLAYTFTLAGDMETRARLLQHLDTISFQEGGLLHWSQSSSETSPSLEVEISSYVLLASLSASSRSTSDLGYASRIVRWLVRQQNAYGGFSSTQDTVVALQALALYSTRVFSRGGASTVTVRSPSGERCLFHVNQNNKLLYQERALQDTEGKYSVEVKGSACASVQVVLHYNVPTPTRSTTLSIQVTPEVDCNIKSLRPRVTLLTFRPQMDLKMLSGFSPDPDSLGRVRWCVDRVDIKDDHVLMYLTELTSLFPFHITLDIIQELPVQNLKPAVVKIYDYYQPSDQAETEYVFPCK</sequence>
<dbReference type="PANTHER" id="PTHR11412:SF150">
    <property type="entry name" value="ALPHA-2-MACROGLOBULIN-RELATED"/>
    <property type="match status" value="1"/>
</dbReference>
<reference evidence="10" key="1">
    <citation type="submission" date="2025-08" db="UniProtKB">
        <authorList>
            <consortium name="Ensembl"/>
        </authorList>
    </citation>
    <scope>IDENTIFICATION</scope>
</reference>
<evidence type="ECO:0000256" key="6">
    <source>
        <dbReference type="ARBA" id="ARBA00023180"/>
    </source>
</evidence>
<dbReference type="InterPro" id="IPR001599">
    <property type="entry name" value="Macroglobln_a2"/>
</dbReference>
<dbReference type="Pfam" id="PF07678">
    <property type="entry name" value="TED_complement"/>
    <property type="match status" value="1"/>
</dbReference>
<dbReference type="Pfam" id="PF07677">
    <property type="entry name" value="A2M_recep"/>
    <property type="match status" value="1"/>
</dbReference>
<evidence type="ECO:0000259" key="9">
    <source>
        <dbReference type="SMART" id="SM01361"/>
    </source>
</evidence>
<dbReference type="FunFam" id="2.60.40.1930:FF:000001">
    <property type="entry name" value="CD109 isoform 3"/>
    <property type="match status" value="1"/>
</dbReference>
<keyword evidence="4" id="KW-0722">Serine protease inhibitor</keyword>
<dbReference type="SMART" id="SM01361">
    <property type="entry name" value="A2M_recep"/>
    <property type="match status" value="1"/>
</dbReference>
<feature type="domain" description="Alpha-2-macroglobulin" evidence="8">
    <location>
        <begin position="579"/>
        <end position="668"/>
    </location>
</feature>
<dbReference type="InterPro" id="IPR011625">
    <property type="entry name" value="A2M_N_BRD"/>
</dbReference>
<dbReference type="Pfam" id="PF07703">
    <property type="entry name" value="A2M_BRD"/>
    <property type="match status" value="1"/>
</dbReference>
<dbReference type="Gene3D" id="2.60.40.10">
    <property type="entry name" value="Immunoglobulins"/>
    <property type="match status" value="1"/>
</dbReference>
<organism evidence="10 11">
    <name type="scientific">Salmo trutta</name>
    <name type="common">Brown trout</name>
    <dbReference type="NCBI Taxonomy" id="8032"/>
    <lineage>
        <taxon>Eukaryota</taxon>
        <taxon>Metazoa</taxon>
        <taxon>Chordata</taxon>
        <taxon>Craniata</taxon>
        <taxon>Vertebrata</taxon>
        <taxon>Euteleostomi</taxon>
        <taxon>Actinopterygii</taxon>
        <taxon>Neopterygii</taxon>
        <taxon>Teleostei</taxon>
        <taxon>Protacanthopterygii</taxon>
        <taxon>Salmoniformes</taxon>
        <taxon>Salmonidae</taxon>
        <taxon>Salmoninae</taxon>
        <taxon>Salmo</taxon>
    </lineage>
</organism>
<dbReference type="SMART" id="SM01419">
    <property type="entry name" value="Thiol-ester_cl"/>
    <property type="match status" value="1"/>
</dbReference>
<evidence type="ECO:0000256" key="5">
    <source>
        <dbReference type="ARBA" id="ARBA00023157"/>
    </source>
</evidence>
<dbReference type="Gene3D" id="1.50.10.20">
    <property type="match status" value="1"/>
</dbReference>
<dbReference type="Gene3D" id="2.20.130.20">
    <property type="match status" value="1"/>
</dbReference>
<dbReference type="SMART" id="SM01359">
    <property type="entry name" value="A2M_N_2"/>
    <property type="match status" value="1"/>
</dbReference>
<dbReference type="SMART" id="SM01360">
    <property type="entry name" value="A2M"/>
    <property type="match status" value="1"/>
</dbReference>
<dbReference type="PANTHER" id="PTHR11412">
    <property type="entry name" value="MACROGLOBULIN / COMPLEMENT"/>
    <property type="match status" value="1"/>
</dbReference>
<dbReference type="GO" id="GO:0004867">
    <property type="term" value="F:serine-type endopeptidase inhibitor activity"/>
    <property type="evidence" value="ECO:0007669"/>
    <property type="project" value="UniProtKB-KW"/>
</dbReference>
<dbReference type="InterPro" id="IPR009048">
    <property type="entry name" value="A-macroglobulin_rcpt-bd"/>
</dbReference>
<dbReference type="Gene3D" id="2.60.40.1930">
    <property type="match status" value="2"/>
</dbReference>
<keyword evidence="5" id="KW-1015">Disulfide bond</keyword>
<dbReference type="GeneTree" id="ENSGT00940000162996"/>
<dbReference type="InterPro" id="IPR011626">
    <property type="entry name" value="Alpha-macroglobulin_TED"/>
</dbReference>
<evidence type="ECO:0000259" key="8">
    <source>
        <dbReference type="SMART" id="SM01360"/>
    </source>
</evidence>
<keyword evidence="3" id="KW-0732">Signal</keyword>
<dbReference type="InterPro" id="IPR013783">
    <property type="entry name" value="Ig-like_fold"/>
</dbReference>
<keyword evidence="2" id="KW-0646">Protease inhibitor</keyword>
<dbReference type="SUPFAM" id="SSF81296">
    <property type="entry name" value="E set domains"/>
    <property type="match status" value="1"/>
</dbReference>
<dbReference type="InterPro" id="IPR047565">
    <property type="entry name" value="Alpha-macroglob_thiol-ester_cl"/>
</dbReference>
<keyword evidence="11" id="KW-1185">Reference proteome</keyword>
<dbReference type="Gene3D" id="2.60.40.690">
    <property type="entry name" value="Alpha-macroglobulin, receptor-binding domain"/>
    <property type="match status" value="1"/>
</dbReference>
<dbReference type="InterPro" id="IPR036595">
    <property type="entry name" value="A-macroglobulin_rcpt-bd_sf"/>
</dbReference>
<evidence type="ECO:0000256" key="1">
    <source>
        <dbReference type="ARBA" id="ARBA00010952"/>
    </source>
</evidence>
<accession>A0A673XQV8</accession>
<dbReference type="InterPro" id="IPR008930">
    <property type="entry name" value="Terpenoid_cyclase/PrenylTrfase"/>
</dbReference>
<dbReference type="GO" id="GO:0005615">
    <property type="term" value="C:extracellular space"/>
    <property type="evidence" value="ECO:0007669"/>
    <property type="project" value="InterPro"/>
</dbReference>
<evidence type="ECO:0000256" key="4">
    <source>
        <dbReference type="ARBA" id="ARBA00022900"/>
    </source>
</evidence>
<dbReference type="Gene3D" id="6.20.50.160">
    <property type="match status" value="1"/>
</dbReference>
<gene>
    <name evidence="10" type="primary">LOC115170874</name>
</gene>
<dbReference type="SUPFAM" id="SSF48239">
    <property type="entry name" value="Terpenoid cyclases/Protein prenyltransferases"/>
    <property type="match status" value="1"/>
</dbReference>
<evidence type="ECO:0000313" key="11">
    <source>
        <dbReference type="Proteomes" id="UP000472277"/>
    </source>
</evidence>
<dbReference type="Pfam" id="PF01835">
    <property type="entry name" value="MG2"/>
    <property type="match status" value="1"/>
</dbReference>
<feature type="domain" description="Alpha-2-macroglobulin bait region" evidence="7">
    <location>
        <begin position="383"/>
        <end position="529"/>
    </location>
</feature>
<dbReference type="InterPro" id="IPR002890">
    <property type="entry name" value="MG2"/>
</dbReference>
<evidence type="ECO:0000256" key="3">
    <source>
        <dbReference type="ARBA" id="ARBA00022729"/>
    </source>
</evidence>
<dbReference type="GO" id="GO:0007399">
    <property type="term" value="P:nervous system development"/>
    <property type="evidence" value="ECO:0007669"/>
    <property type="project" value="UniProtKB-ARBA"/>
</dbReference>
<dbReference type="Gene3D" id="2.60.120.1540">
    <property type="match status" value="1"/>
</dbReference>
<dbReference type="Proteomes" id="UP000472277">
    <property type="component" value="Chromosome 32"/>
</dbReference>
<dbReference type="InterPro" id="IPR019742">
    <property type="entry name" value="MacrogloblnA2_CS"/>
</dbReference>
<evidence type="ECO:0000256" key="2">
    <source>
        <dbReference type="ARBA" id="ARBA00022690"/>
    </source>
</evidence>
<dbReference type="PROSITE" id="PS00477">
    <property type="entry name" value="ALPHA_2_MACROGLOBULIN"/>
    <property type="match status" value="1"/>
</dbReference>
<keyword evidence="6" id="KW-0325">Glycoprotein</keyword>
<feature type="domain" description="Alpha-macroglobulin receptor-binding" evidence="9">
    <location>
        <begin position="1172"/>
        <end position="1253"/>
    </location>
</feature>
<name>A0A673XQV8_SALTR</name>
<proteinExistence type="inferred from homology"/>
<evidence type="ECO:0000259" key="7">
    <source>
        <dbReference type="SMART" id="SM01359"/>
    </source>
</evidence>
<dbReference type="AlphaFoldDB" id="A0A673XQV8"/>
<reference evidence="10" key="2">
    <citation type="submission" date="2025-09" db="UniProtKB">
        <authorList>
            <consortium name="Ensembl"/>
        </authorList>
    </citation>
    <scope>IDENTIFICATION</scope>
</reference>
<dbReference type="FunFam" id="1.50.10.20:FF:000001">
    <property type="entry name" value="CD109 isoform 1"/>
    <property type="match status" value="1"/>
</dbReference>
<dbReference type="Ensembl" id="ENSSTUT00000023941.1">
    <property type="protein sequence ID" value="ENSSTUP00000022816.1"/>
    <property type="gene ID" value="ENSSTUG00000009433.1"/>
</dbReference>
<evidence type="ECO:0000313" key="10">
    <source>
        <dbReference type="Ensembl" id="ENSSTUP00000022816.1"/>
    </source>
</evidence>
<dbReference type="Pfam" id="PF00207">
    <property type="entry name" value="A2M"/>
    <property type="match status" value="1"/>
</dbReference>
<dbReference type="CDD" id="cd02897">
    <property type="entry name" value="A2M_2"/>
    <property type="match status" value="1"/>
</dbReference>